<feature type="transmembrane region" description="Helical" evidence="6">
    <location>
        <begin position="61"/>
        <end position="82"/>
    </location>
</feature>
<dbReference type="GO" id="GO:0016787">
    <property type="term" value="F:hydrolase activity"/>
    <property type="evidence" value="ECO:0007669"/>
    <property type="project" value="TreeGrafter"/>
</dbReference>
<feature type="transmembrane region" description="Helical" evidence="6">
    <location>
        <begin position="12"/>
        <end position="31"/>
    </location>
</feature>
<comment type="subcellular location">
    <subcellularLocation>
        <location evidence="1">Membrane</location>
        <topology evidence="1">Multi-pass membrane protein</topology>
    </subcellularLocation>
</comment>
<evidence type="ECO:0000256" key="1">
    <source>
        <dbReference type="ARBA" id="ARBA00004141"/>
    </source>
</evidence>
<dbReference type="EMBL" id="LT629688">
    <property type="protein sequence ID" value="SDD53879.1"/>
    <property type="molecule type" value="Genomic_DNA"/>
</dbReference>
<feature type="transmembrane region" description="Helical" evidence="6">
    <location>
        <begin position="88"/>
        <end position="110"/>
    </location>
</feature>
<name>A0A1G6VJZ9_9ACTN</name>
<dbReference type="Proteomes" id="UP000198546">
    <property type="component" value="Chromosome i"/>
</dbReference>
<dbReference type="RefSeq" id="WP_090591502.1">
    <property type="nucleotide sequence ID" value="NZ_LT629688.1"/>
</dbReference>
<dbReference type="Pfam" id="PF07947">
    <property type="entry name" value="YhhN"/>
    <property type="match status" value="1"/>
</dbReference>
<feature type="transmembrane region" description="Helical" evidence="6">
    <location>
        <begin position="173"/>
        <end position="192"/>
    </location>
</feature>
<evidence type="ECO:0000256" key="2">
    <source>
        <dbReference type="ARBA" id="ARBA00007375"/>
    </source>
</evidence>
<gene>
    <name evidence="7" type="ORF">SAMN04489747_1179</name>
</gene>
<keyword evidence="5 6" id="KW-0472">Membrane</keyword>
<dbReference type="GO" id="GO:0016020">
    <property type="term" value="C:membrane"/>
    <property type="evidence" value="ECO:0007669"/>
    <property type="project" value="UniProtKB-SubCell"/>
</dbReference>
<sequence>MPNAATDRTSWWAGVLYLLIGAVHLTGLLAGWPSTTYTQWLLVPPLIAHLLLRCRTVRSPLVRWAVLALGLSWLGDSLPTLLPEPARLLTSIVFFGLAHASWILAFRPFVRHSILASRPQLLVPYAIAMVGLIGLCIPGAGSLWPAVLVYGLLLVTMPVLATGVGVLTTWGGIAFVVTGSLMAVRAFVPGVQLPGADAIIMATYLVAQGLLVSGVLSAGWRVTRRPSHPEVATRR</sequence>
<keyword evidence="8" id="KW-1185">Reference proteome</keyword>
<dbReference type="AlphaFoldDB" id="A0A1G6VJZ9"/>
<organism evidence="7 8">
    <name type="scientific">Auraticoccus monumenti</name>
    <dbReference type="NCBI Taxonomy" id="675864"/>
    <lineage>
        <taxon>Bacteria</taxon>
        <taxon>Bacillati</taxon>
        <taxon>Actinomycetota</taxon>
        <taxon>Actinomycetes</taxon>
        <taxon>Propionibacteriales</taxon>
        <taxon>Propionibacteriaceae</taxon>
        <taxon>Auraticoccus</taxon>
    </lineage>
</organism>
<dbReference type="InterPro" id="IPR012506">
    <property type="entry name" value="TMEM86B-like"/>
</dbReference>
<evidence type="ECO:0000256" key="5">
    <source>
        <dbReference type="ARBA" id="ARBA00023136"/>
    </source>
</evidence>
<feature type="transmembrane region" description="Helical" evidence="6">
    <location>
        <begin position="198"/>
        <end position="220"/>
    </location>
</feature>
<proteinExistence type="inferred from homology"/>
<dbReference type="STRING" id="675864.SAMN04489747_1179"/>
<dbReference type="PANTHER" id="PTHR31885:SF6">
    <property type="entry name" value="GH04784P"/>
    <property type="match status" value="1"/>
</dbReference>
<keyword evidence="3 6" id="KW-0812">Transmembrane</keyword>
<keyword evidence="4 6" id="KW-1133">Transmembrane helix</keyword>
<evidence type="ECO:0000256" key="3">
    <source>
        <dbReference type="ARBA" id="ARBA00022692"/>
    </source>
</evidence>
<dbReference type="OrthoDB" id="4227931at2"/>
<evidence type="ECO:0000256" key="4">
    <source>
        <dbReference type="ARBA" id="ARBA00022989"/>
    </source>
</evidence>
<accession>A0A1G6VJZ9</accession>
<evidence type="ECO:0000313" key="8">
    <source>
        <dbReference type="Proteomes" id="UP000198546"/>
    </source>
</evidence>
<comment type="similarity">
    <text evidence="2">Belongs to the TMEM86 family.</text>
</comment>
<feature type="transmembrane region" description="Helical" evidence="6">
    <location>
        <begin position="122"/>
        <end position="141"/>
    </location>
</feature>
<reference evidence="7 8" key="1">
    <citation type="submission" date="2016-10" db="EMBL/GenBank/DDBJ databases">
        <authorList>
            <person name="de Groot N.N."/>
        </authorList>
    </citation>
    <scope>NUCLEOTIDE SEQUENCE [LARGE SCALE GENOMIC DNA]</scope>
    <source>
        <strain evidence="7 8">MON 2.2</strain>
    </source>
</reference>
<evidence type="ECO:0000313" key="7">
    <source>
        <dbReference type="EMBL" id="SDD53879.1"/>
    </source>
</evidence>
<protein>
    <submittedName>
        <fullName evidence="7">YhhN-like protein</fullName>
    </submittedName>
</protein>
<dbReference type="PANTHER" id="PTHR31885">
    <property type="entry name" value="GH04784P"/>
    <property type="match status" value="1"/>
</dbReference>
<feature type="transmembrane region" description="Helical" evidence="6">
    <location>
        <begin position="147"/>
        <end position="166"/>
    </location>
</feature>
<evidence type="ECO:0000256" key="6">
    <source>
        <dbReference type="SAM" id="Phobius"/>
    </source>
</evidence>